<reference evidence="1" key="1">
    <citation type="submission" date="2021-02" db="EMBL/GenBank/DDBJ databases">
        <authorList>
            <person name="Nowell W R."/>
        </authorList>
    </citation>
    <scope>NUCLEOTIDE SEQUENCE</scope>
</reference>
<sequence length="55" mass="6402">MKHPTAVVIKERLSNARTETRKLVLLSLKHGEEFLRSTMANIEPYAIQYGQYIQK</sequence>
<proteinExistence type="predicted"/>
<organism evidence="1 2">
    <name type="scientific">Rotaria magnacalcarata</name>
    <dbReference type="NCBI Taxonomy" id="392030"/>
    <lineage>
        <taxon>Eukaryota</taxon>
        <taxon>Metazoa</taxon>
        <taxon>Spiralia</taxon>
        <taxon>Gnathifera</taxon>
        <taxon>Rotifera</taxon>
        <taxon>Eurotatoria</taxon>
        <taxon>Bdelloidea</taxon>
        <taxon>Philodinida</taxon>
        <taxon>Philodinidae</taxon>
        <taxon>Rotaria</taxon>
    </lineage>
</organism>
<name>A0A8S2X1E5_9BILA</name>
<feature type="non-terminal residue" evidence="1">
    <location>
        <position position="1"/>
    </location>
</feature>
<evidence type="ECO:0000313" key="1">
    <source>
        <dbReference type="EMBL" id="CAF4470690.1"/>
    </source>
</evidence>
<evidence type="ECO:0000313" key="2">
    <source>
        <dbReference type="Proteomes" id="UP000676336"/>
    </source>
</evidence>
<dbReference type="Proteomes" id="UP000676336">
    <property type="component" value="Unassembled WGS sequence"/>
</dbReference>
<gene>
    <name evidence="1" type="ORF">SMN809_LOCUS33576</name>
</gene>
<dbReference type="AlphaFoldDB" id="A0A8S2X1E5"/>
<accession>A0A8S2X1E5</accession>
<protein>
    <submittedName>
        <fullName evidence="1">Uncharacterized protein</fullName>
    </submittedName>
</protein>
<dbReference type="EMBL" id="CAJOBI010074041">
    <property type="protein sequence ID" value="CAF4470690.1"/>
    <property type="molecule type" value="Genomic_DNA"/>
</dbReference>
<comment type="caution">
    <text evidence="1">The sequence shown here is derived from an EMBL/GenBank/DDBJ whole genome shotgun (WGS) entry which is preliminary data.</text>
</comment>